<protein>
    <recommendedName>
        <fullName evidence="4">SdpI/YhfL protein family protein</fullName>
    </recommendedName>
</protein>
<gene>
    <name evidence="2" type="ORF">SAMN02745243_02097</name>
</gene>
<reference evidence="2 3" key="1">
    <citation type="submission" date="2016-11" db="EMBL/GenBank/DDBJ databases">
        <authorList>
            <person name="Jaros S."/>
            <person name="Januszkiewicz K."/>
            <person name="Wedrychowicz H."/>
        </authorList>
    </citation>
    <scope>NUCLEOTIDE SEQUENCE [LARGE SCALE GENOMIC DNA]</scope>
    <source>
        <strain evidence="2 3">DSM 15480</strain>
    </source>
</reference>
<name>A0A1M6PCX1_9FIRM</name>
<dbReference type="EMBL" id="FQZY01000027">
    <property type="protein sequence ID" value="SHK05801.1"/>
    <property type="molecule type" value="Genomic_DNA"/>
</dbReference>
<proteinExistence type="predicted"/>
<evidence type="ECO:0008006" key="4">
    <source>
        <dbReference type="Google" id="ProtNLM"/>
    </source>
</evidence>
<dbReference type="STRING" id="1121950.SAMN02745243_02097"/>
<evidence type="ECO:0000313" key="2">
    <source>
        <dbReference type="EMBL" id="SHK05801.1"/>
    </source>
</evidence>
<evidence type="ECO:0000256" key="1">
    <source>
        <dbReference type="SAM" id="Phobius"/>
    </source>
</evidence>
<feature type="transmembrane region" description="Helical" evidence="1">
    <location>
        <begin position="58"/>
        <end position="75"/>
    </location>
</feature>
<accession>A0A1M6PCX1</accession>
<keyword evidence="3" id="KW-1185">Reference proteome</keyword>
<dbReference type="RefSeq" id="WP_073109735.1">
    <property type="nucleotide sequence ID" value="NZ_FQZY01000027.1"/>
</dbReference>
<dbReference type="Proteomes" id="UP000184301">
    <property type="component" value="Unassembled WGS sequence"/>
</dbReference>
<feature type="transmembrane region" description="Helical" evidence="1">
    <location>
        <begin position="81"/>
        <end position="106"/>
    </location>
</feature>
<feature type="transmembrane region" description="Helical" evidence="1">
    <location>
        <begin position="6"/>
        <end position="25"/>
    </location>
</feature>
<keyword evidence="1" id="KW-0812">Transmembrane</keyword>
<dbReference type="OrthoDB" id="2052373at2"/>
<sequence>MDSSFVGVISLVVTVCGIYCIYAYFDMKKTGEINGTLLLGNNIPAYKCKDKEAYLKKTMPMVLLLGVVTTIYGLIDLVNNFLLPLGIIDAAAMIIFLIVLVVFVVITTKCKKEYFNL</sequence>
<evidence type="ECO:0000313" key="3">
    <source>
        <dbReference type="Proteomes" id="UP000184301"/>
    </source>
</evidence>
<keyword evidence="1" id="KW-1133">Transmembrane helix</keyword>
<keyword evidence="1" id="KW-0472">Membrane</keyword>
<organism evidence="2 3">
    <name type="scientific">Hespellia stercorisuis DSM 15480</name>
    <dbReference type="NCBI Taxonomy" id="1121950"/>
    <lineage>
        <taxon>Bacteria</taxon>
        <taxon>Bacillati</taxon>
        <taxon>Bacillota</taxon>
        <taxon>Clostridia</taxon>
        <taxon>Lachnospirales</taxon>
        <taxon>Lachnospiraceae</taxon>
        <taxon>Hespellia</taxon>
    </lineage>
</organism>
<dbReference type="AlphaFoldDB" id="A0A1M6PCX1"/>